<evidence type="ECO:0000313" key="2">
    <source>
        <dbReference type="Proteomes" id="UP000190042"/>
    </source>
</evidence>
<organism evidence="1 2">
    <name type="scientific">Sporosarcina newyorkensis</name>
    <dbReference type="NCBI Taxonomy" id="759851"/>
    <lineage>
        <taxon>Bacteria</taxon>
        <taxon>Bacillati</taxon>
        <taxon>Bacillota</taxon>
        <taxon>Bacilli</taxon>
        <taxon>Bacillales</taxon>
        <taxon>Caryophanaceae</taxon>
        <taxon>Sporosarcina</taxon>
    </lineage>
</organism>
<protein>
    <submittedName>
        <fullName evidence="1">Uncharacterized protein</fullName>
    </submittedName>
</protein>
<gene>
    <name evidence="1" type="ORF">SAMN04244570_0732</name>
</gene>
<accession>A0A1T4XGP5</accession>
<dbReference type="RefSeq" id="WP_078816574.1">
    <property type="nucleotide sequence ID" value="NZ_FUYJ01000001.1"/>
</dbReference>
<evidence type="ECO:0000313" key="1">
    <source>
        <dbReference type="EMBL" id="SKA88736.1"/>
    </source>
</evidence>
<dbReference type="EMBL" id="FUYJ01000001">
    <property type="protein sequence ID" value="SKA88736.1"/>
    <property type="molecule type" value="Genomic_DNA"/>
</dbReference>
<sequence>MTNFEKMKAAQAKMYEIKQSTTDVALEYKTAFAEKQSDLTYDRTLSPHGRLQKLEDFKKEQGAKFIKQAAAMRAEYDKAAIEAQVAAELFLNEDANKPNELAVQTFNRKLSEFETQLLLASDPKKAMTLVKSFVEETQDPYFAAQLKGELPSIIREVTALAGSEAPLFKPQLTRVAEELNTKATAGGYREAQEELDAGSRLGSDIWFRAGTQLNTVQQAVGSEFSQFANNPTDYVGKGED</sequence>
<dbReference type="AlphaFoldDB" id="A0A1T4XGP5"/>
<name>A0A1T4XGP5_9BACL</name>
<dbReference type="Proteomes" id="UP000190042">
    <property type="component" value="Unassembled WGS sequence"/>
</dbReference>
<keyword evidence="2" id="KW-1185">Reference proteome</keyword>
<reference evidence="2" key="1">
    <citation type="submission" date="2017-02" db="EMBL/GenBank/DDBJ databases">
        <authorList>
            <person name="Varghese N."/>
            <person name="Submissions S."/>
        </authorList>
    </citation>
    <scope>NUCLEOTIDE SEQUENCE [LARGE SCALE GENOMIC DNA]</scope>
    <source>
        <strain evidence="2">DSM 23966</strain>
    </source>
</reference>
<proteinExistence type="predicted"/>